<reference evidence="1" key="2">
    <citation type="submission" date="2022-01" db="EMBL/GenBank/DDBJ databases">
        <authorList>
            <person name="Yamashiro T."/>
            <person name="Shiraishi A."/>
            <person name="Satake H."/>
            <person name="Nakayama K."/>
        </authorList>
    </citation>
    <scope>NUCLEOTIDE SEQUENCE</scope>
</reference>
<comment type="caution">
    <text evidence="1">The sequence shown here is derived from an EMBL/GenBank/DDBJ whole genome shotgun (WGS) entry which is preliminary data.</text>
</comment>
<reference evidence="1" key="1">
    <citation type="journal article" date="2022" name="Int. J. Mol. Sci.">
        <title>Draft Genome of Tanacetum Coccineum: Genomic Comparison of Closely Related Tanacetum-Family Plants.</title>
        <authorList>
            <person name="Yamashiro T."/>
            <person name="Shiraishi A."/>
            <person name="Nakayama K."/>
            <person name="Satake H."/>
        </authorList>
    </citation>
    <scope>NUCLEOTIDE SEQUENCE</scope>
</reference>
<protein>
    <recommendedName>
        <fullName evidence="3">Reverse transcriptase domain-containing protein</fullName>
    </recommendedName>
</protein>
<keyword evidence="2" id="KW-1185">Reference proteome</keyword>
<proteinExistence type="predicted"/>
<organism evidence="1 2">
    <name type="scientific">Tanacetum coccineum</name>
    <dbReference type="NCBI Taxonomy" id="301880"/>
    <lineage>
        <taxon>Eukaryota</taxon>
        <taxon>Viridiplantae</taxon>
        <taxon>Streptophyta</taxon>
        <taxon>Embryophyta</taxon>
        <taxon>Tracheophyta</taxon>
        <taxon>Spermatophyta</taxon>
        <taxon>Magnoliopsida</taxon>
        <taxon>eudicotyledons</taxon>
        <taxon>Gunneridae</taxon>
        <taxon>Pentapetalae</taxon>
        <taxon>asterids</taxon>
        <taxon>campanulids</taxon>
        <taxon>Asterales</taxon>
        <taxon>Asteraceae</taxon>
        <taxon>Asteroideae</taxon>
        <taxon>Anthemideae</taxon>
        <taxon>Anthemidinae</taxon>
        <taxon>Tanacetum</taxon>
    </lineage>
</organism>
<accession>A0ABQ5CF86</accession>
<evidence type="ECO:0000313" key="1">
    <source>
        <dbReference type="EMBL" id="GJT24737.1"/>
    </source>
</evidence>
<evidence type="ECO:0000313" key="2">
    <source>
        <dbReference type="Proteomes" id="UP001151760"/>
    </source>
</evidence>
<dbReference type="EMBL" id="BQNB010014159">
    <property type="protein sequence ID" value="GJT24737.1"/>
    <property type="molecule type" value="Genomic_DNA"/>
</dbReference>
<sequence>MALTRRSNPNKNGENPNTIEIITQQLQAIIAQIVTQVTNNVNNANGNDGNRNGGNGNGGNNNGCTYKELLACNPRDFDRKGGAIALTRWIEKMESVMDISGCVNNQKVKYAASSLINKALTWWNTQIQARGRDVALGMTWEDSRHYLFHELTNLVPHLVTPKSKRIDMYIHVLAPQIRGMIQATQPATIQSTILKAEVQTDEAVRCGTLSKSVERGRRLKDQASKEACGLIIRGQRQVAPINAVRMGNSQRACYECGSQDHLHNTFPKLNRALGQVGNRLTIEGNHNPRNNGNQARGRDFNPSILRPSYVIEVSNGKKVETDRIIHGCILELGDSLFTIDLILFGHGSSDVIVGLYWLLKYKDEIVCHEKVVRIPLAKGEGLHVQGEQTKENLKSIKSTKADE</sequence>
<evidence type="ECO:0008006" key="3">
    <source>
        <dbReference type="Google" id="ProtNLM"/>
    </source>
</evidence>
<dbReference type="Proteomes" id="UP001151760">
    <property type="component" value="Unassembled WGS sequence"/>
</dbReference>
<name>A0ABQ5CF86_9ASTR</name>
<gene>
    <name evidence="1" type="ORF">Tco_0894674</name>
</gene>
<dbReference type="Pfam" id="PF08284">
    <property type="entry name" value="RVP_2"/>
    <property type="match status" value="1"/>
</dbReference>